<dbReference type="InterPro" id="IPR027417">
    <property type="entry name" value="P-loop_NTPase"/>
</dbReference>
<dbReference type="Gene3D" id="3.40.50.300">
    <property type="entry name" value="P-loop containing nucleotide triphosphate hydrolases"/>
    <property type="match status" value="1"/>
</dbReference>
<dbReference type="InterPro" id="IPR052156">
    <property type="entry name" value="BCAA_Transport_ATP-bd_LivF"/>
</dbReference>
<feature type="non-terminal residue" evidence="5">
    <location>
        <position position="50"/>
    </location>
</feature>
<accession>X1DKK2</accession>
<dbReference type="GO" id="GO:0015658">
    <property type="term" value="F:branched-chain amino acid transmembrane transporter activity"/>
    <property type="evidence" value="ECO:0007669"/>
    <property type="project" value="TreeGrafter"/>
</dbReference>
<dbReference type="GO" id="GO:0016887">
    <property type="term" value="F:ATP hydrolysis activity"/>
    <property type="evidence" value="ECO:0007669"/>
    <property type="project" value="InterPro"/>
</dbReference>
<comment type="caution">
    <text evidence="5">The sequence shown here is derived from an EMBL/GenBank/DDBJ whole genome shotgun (WGS) entry which is preliminary data.</text>
</comment>
<reference evidence="5" key="1">
    <citation type="journal article" date="2014" name="Front. Microbiol.">
        <title>High frequency of phylogenetically diverse reductive dehalogenase-homologous genes in deep subseafloor sedimentary metagenomes.</title>
        <authorList>
            <person name="Kawai M."/>
            <person name="Futagami T."/>
            <person name="Toyoda A."/>
            <person name="Takaki Y."/>
            <person name="Nishi S."/>
            <person name="Hori S."/>
            <person name="Arai W."/>
            <person name="Tsubouchi T."/>
            <person name="Morono Y."/>
            <person name="Uchiyama I."/>
            <person name="Ito T."/>
            <person name="Fujiyama A."/>
            <person name="Inagaki F."/>
            <person name="Takami H."/>
        </authorList>
    </citation>
    <scope>NUCLEOTIDE SEQUENCE</scope>
    <source>
        <strain evidence="5">Expedition CK06-06</strain>
    </source>
</reference>
<dbReference type="GO" id="GO:0015807">
    <property type="term" value="P:L-amino acid transport"/>
    <property type="evidence" value="ECO:0007669"/>
    <property type="project" value="TreeGrafter"/>
</dbReference>
<comment type="similarity">
    <text evidence="1">Belongs to the ABC transporter superfamily.</text>
</comment>
<dbReference type="PANTHER" id="PTHR43820:SF4">
    <property type="entry name" value="HIGH-AFFINITY BRANCHED-CHAIN AMINO ACID TRANSPORT ATP-BINDING PROTEIN LIVF"/>
    <property type="match status" value="1"/>
</dbReference>
<gene>
    <name evidence="5" type="ORF">S03H2_04487</name>
</gene>
<dbReference type="EMBL" id="BARU01001784">
    <property type="protein sequence ID" value="GAH20732.1"/>
    <property type="molecule type" value="Genomic_DNA"/>
</dbReference>
<dbReference type="PANTHER" id="PTHR43820">
    <property type="entry name" value="HIGH-AFFINITY BRANCHED-CHAIN AMINO ACID TRANSPORT ATP-BINDING PROTEIN LIVF"/>
    <property type="match status" value="1"/>
</dbReference>
<feature type="domain" description="ABC transporter" evidence="4">
    <location>
        <begin position="18"/>
        <end position="50"/>
    </location>
</feature>
<dbReference type="InterPro" id="IPR003439">
    <property type="entry name" value="ABC_transporter-like_ATP-bd"/>
</dbReference>
<organism evidence="5">
    <name type="scientific">marine sediment metagenome</name>
    <dbReference type="NCBI Taxonomy" id="412755"/>
    <lineage>
        <taxon>unclassified sequences</taxon>
        <taxon>metagenomes</taxon>
        <taxon>ecological metagenomes</taxon>
    </lineage>
</organism>
<proteinExistence type="inferred from homology"/>
<protein>
    <recommendedName>
        <fullName evidence="4">ABC transporter domain-containing protein</fullName>
    </recommendedName>
</protein>
<name>X1DKK2_9ZZZZ</name>
<evidence type="ECO:0000256" key="3">
    <source>
        <dbReference type="ARBA" id="ARBA00022970"/>
    </source>
</evidence>
<keyword evidence="2" id="KW-0813">Transport</keyword>
<evidence type="ECO:0000256" key="1">
    <source>
        <dbReference type="ARBA" id="ARBA00005417"/>
    </source>
</evidence>
<dbReference type="GO" id="GO:0005524">
    <property type="term" value="F:ATP binding"/>
    <property type="evidence" value="ECO:0007669"/>
    <property type="project" value="InterPro"/>
</dbReference>
<sequence length="50" mass="5139">MILEARNIKAGYGGVEILHGISMGVDKAEIISIIGPNGAGKSTLMKTILG</sequence>
<dbReference type="SUPFAM" id="SSF52540">
    <property type="entry name" value="P-loop containing nucleoside triphosphate hydrolases"/>
    <property type="match status" value="1"/>
</dbReference>
<evidence type="ECO:0000259" key="4">
    <source>
        <dbReference type="Pfam" id="PF00005"/>
    </source>
</evidence>
<evidence type="ECO:0000313" key="5">
    <source>
        <dbReference type="EMBL" id="GAH20732.1"/>
    </source>
</evidence>
<evidence type="ECO:0000256" key="2">
    <source>
        <dbReference type="ARBA" id="ARBA00022448"/>
    </source>
</evidence>
<dbReference type="Pfam" id="PF00005">
    <property type="entry name" value="ABC_tran"/>
    <property type="match status" value="1"/>
</dbReference>
<keyword evidence="3" id="KW-0029">Amino-acid transport</keyword>
<dbReference type="AlphaFoldDB" id="X1DKK2"/>